<evidence type="ECO:0000313" key="4">
    <source>
        <dbReference type="EMBL" id="CEM51355.1"/>
    </source>
</evidence>
<dbReference type="Pfam" id="PF00013">
    <property type="entry name" value="KH_1"/>
    <property type="match status" value="2"/>
</dbReference>
<dbReference type="InterPro" id="IPR002562">
    <property type="entry name" value="3'-5'_exonuclease_dom"/>
</dbReference>
<sequence>MEVIVVAEPSALEECRNHLKGATVVALDCEGLHLGRLGTLSLVQLSVETPMGIVCFLFDVLKRSPHDPIVLFLKNVLEDETITKVIHDCRQDSDALFHLLGIKLKKVHDTECWHEALGNLQPLGLNQMLEAYAIKANQHRDSKVYSDSPDFWLQRPLTAQMKEGAAGDVQSLFELYRKQMALASPHQKSQGALLSCDFAERLLTAEVETFPIHPSQMKFFIGKGGANVKDFEKRSKLVKVTSMTGPGQKGRDTPLFYGTRSAIETAKVLAQPFTRPAFTAMVSIHPDKMGVYIGRQGSNIKHLQDTTGARFDSPYRDTTVVVTAHDQASLDTALAALEEYQKAPNPKTQQNRNRNRK</sequence>
<dbReference type="CDD" id="cd00105">
    <property type="entry name" value="KH-I"/>
    <property type="match status" value="1"/>
</dbReference>
<keyword evidence="1" id="KW-0694">RNA-binding</keyword>
<dbReference type="CDD" id="cd02393">
    <property type="entry name" value="KH-I_PNPase"/>
    <property type="match status" value="1"/>
</dbReference>
<dbReference type="AlphaFoldDB" id="A0A0G4I363"/>
<feature type="domain" description="3'-5' exonuclease" evidence="3">
    <location>
        <begin position="3"/>
        <end position="184"/>
    </location>
</feature>
<dbReference type="Pfam" id="PF01612">
    <property type="entry name" value="DNA_pol_A_exo1"/>
    <property type="match status" value="1"/>
</dbReference>
<dbReference type="VEuPathDB" id="CryptoDB:Cvel_1744"/>
<proteinExistence type="predicted"/>
<dbReference type="Gene3D" id="3.30.420.10">
    <property type="entry name" value="Ribonuclease H-like superfamily/Ribonuclease H"/>
    <property type="match status" value="1"/>
</dbReference>
<dbReference type="SUPFAM" id="SSF53098">
    <property type="entry name" value="Ribonuclease H-like"/>
    <property type="match status" value="1"/>
</dbReference>
<dbReference type="PROSITE" id="PS50084">
    <property type="entry name" value="KH_TYPE_1"/>
    <property type="match status" value="1"/>
</dbReference>
<organism evidence="4">
    <name type="scientific">Chromera velia CCMP2878</name>
    <dbReference type="NCBI Taxonomy" id="1169474"/>
    <lineage>
        <taxon>Eukaryota</taxon>
        <taxon>Sar</taxon>
        <taxon>Alveolata</taxon>
        <taxon>Colpodellida</taxon>
        <taxon>Chromeraceae</taxon>
        <taxon>Chromera</taxon>
    </lineage>
</organism>
<evidence type="ECO:0008006" key="5">
    <source>
        <dbReference type="Google" id="ProtNLM"/>
    </source>
</evidence>
<dbReference type="Gene3D" id="3.30.1370.10">
    <property type="entry name" value="K Homology domain, type 1"/>
    <property type="match status" value="1"/>
</dbReference>
<feature type="domain" description="K Homology" evidence="2">
    <location>
        <begin position="204"/>
        <end position="275"/>
    </location>
</feature>
<dbReference type="InterPro" id="IPR036612">
    <property type="entry name" value="KH_dom_type_1_sf"/>
</dbReference>
<dbReference type="GO" id="GO:0008408">
    <property type="term" value="F:3'-5' exonuclease activity"/>
    <property type="evidence" value="ECO:0007669"/>
    <property type="project" value="InterPro"/>
</dbReference>
<dbReference type="InterPro" id="IPR036397">
    <property type="entry name" value="RNaseH_sf"/>
</dbReference>
<evidence type="ECO:0000256" key="1">
    <source>
        <dbReference type="PROSITE-ProRule" id="PRU00117"/>
    </source>
</evidence>
<dbReference type="InterPro" id="IPR004088">
    <property type="entry name" value="KH_dom_type_1"/>
</dbReference>
<dbReference type="SUPFAM" id="SSF54791">
    <property type="entry name" value="Eukaryotic type KH-domain (KH-domain type I)"/>
    <property type="match status" value="2"/>
</dbReference>
<dbReference type="InterPro" id="IPR012337">
    <property type="entry name" value="RNaseH-like_sf"/>
</dbReference>
<dbReference type="GO" id="GO:0003723">
    <property type="term" value="F:RNA binding"/>
    <property type="evidence" value="ECO:0007669"/>
    <property type="project" value="UniProtKB-UniRule"/>
</dbReference>
<dbReference type="SMART" id="SM00474">
    <property type="entry name" value="35EXOc"/>
    <property type="match status" value="1"/>
</dbReference>
<reference evidence="4" key="1">
    <citation type="submission" date="2014-11" db="EMBL/GenBank/DDBJ databases">
        <authorList>
            <person name="Otto D Thomas"/>
            <person name="Naeem Raeece"/>
        </authorList>
    </citation>
    <scope>NUCLEOTIDE SEQUENCE</scope>
</reference>
<protein>
    <recommendedName>
        <fullName evidence="5">3'-5' exonuclease domain-containing protein</fullName>
    </recommendedName>
</protein>
<dbReference type="GO" id="GO:0006139">
    <property type="term" value="P:nucleobase-containing compound metabolic process"/>
    <property type="evidence" value="ECO:0007669"/>
    <property type="project" value="InterPro"/>
</dbReference>
<name>A0A0G4I363_9ALVE</name>
<dbReference type="EMBL" id="CDMZ01004921">
    <property type="protein sequence ID" value="CEM51355.1"/>
    <property type="molecule type" value="Genomic_DNA"/>
</dbReference>
<accession>A0A0G4I363</accession>
<dbReference type="InterPro" id="IPR004087">
    <property type="entry name" value="KH_dom"/>
</dbReference>
<gene>
    <name evidence="4" type="ORF">Cvel_1744</name>
</gene>
<dbReference type="SMART" id="SM00322">
    <property type="entry name" value="KH"/>
    <property type="match status" value="2"/>
</dbReference>
<feature type="domain" description="K Homology" evidence="2">
    <location>
        <begin position="276"/>
        <end position="342"/>
    </location>
</feature>
<dbReference type="PANTHER" id="PTHR46814">
    <property type="entry name" value="EGALITARIAN, ISOFORM B"/>
    <property type="match status" value="1"/>
</dbReference>
<evidence type="ECO:0000259" key="3">
    <source>
        <dbReference type="SMART" id="SM00474"/>
    </source>
</evidence>
<evidence type="ECO:0000259" key="2">
    <source>
        <dbReference type="SMART" id="SM00322"/>
    </source>
</evidence>
<dbReference type="PANTHER" id="PTHR46814:SF1">
    <property type="entry name" value="EGALITARIAN, ISOFORM B"/>
    <property type="match status" value="1"/>
</dbReference>